<accession>A0A8S2K5E7</accession>
<evidence type="ECO:0000259" key="10">
    <source>
        <dbReference type="PROSITE" id="PS50016"/>
    </source>
</evidence>
<keyword evidence="4" id="KW-0560">Oxidoreductase</keyword>
<dbReference type="GO" id="GO:0008270">
    <property type="term" value="F:zinc ion binding"/>
    <property type="evidence" value="ECO:0007669"/>
    <property type="project" value="UniProtKB-KW"/>
</dbReference>
<dbReference type="Gene3D" id="2.60.120.650">
    <property type="entry name" value="Cupin"/>
    <property type="match status" value="1"/>
</dbReference>
<feature type="domain" description="CXXC-type" evidence="11">
    <location>
        <begin position="523"/>
        <end position="569"/>
    </location>
</feature>
<evidence type="ECO:0000313" key="14">
    <source>
        <dbReference type="Proteomes" id="UP000676336"/>
    </source>
</evidence>
<dbReference type="GO" id="GO:0016491">
    <property type="term" value="F:oxidoreductase activity"/>
    <property type="evidence" value="ECO:0007669"/>
    <property type="project" value="UniProtKB-KW"/>
</dbReference>
<evidence type="ECO:0000313" key="13">
    <source>
        <dbReference type="EMBL" id="CAF3836143.1"/>
    </source>
</evidence>
<proteinExistence type="predicted"/>
<comment type="caution">
    <text evidence="13">The sequence shown here is derived from an EMBL/GenBank/DDBJ whole genome shotgun (WGS) entry which is preliminary data.</text>
</comment>
<dbReference type="AlphaFoldDB" id="A0A8S2K5E7"/>
<dbReference type="Gene3D" id="6.10.280.250">
    <property type="match status" value="1"/>
</dbReference>
<evidence type="ECO:0000256" key="5">
    <source>
        <dbReference type="ARBA" id="ARBA00023004"/>
    </source>
</evidence>
<dbReference type="InterPro" id="IPR050690">
    <property type="entry name" value="JHDM1_Histone_Demethylase"/>
</dbReference>
<dbReference type="InterPro" id="IPR019787">
    <property type="entry name" value="Znf_PHD-finger"/>
</dbReference>
<evidence type="ECO:0000259" key="11">
    <source>
        <dbReference type="PROSITE" id="PS51058"/>
    </source>
</evidence>
<dbReference type="SUPFAM" id="SSF51197">
    <property type="entry name" value="Clavaminate synthase-like"/>
    <property type="match status" value="1"/>
</dbReference>
<evidence type="ECO:0000256" key="4">
    <source>
        <dbReference type="ARBA" id="ARBA00023002"/>
    </source>
</evidence>
<dbReference type="InterPro" id="IPR001965">
    <property type="entry name" value="Znf_PHD"/>
</dbReference>
<keyword evidence="3" id="KW-0862">Zinc</keyword>
<feature type="compositionally biased region" description="Polar residues" evidence="9">
    <location>
        <begin position="503"/>
        <end position="512"/>
    </location>
</feature>
<dbReference type="Pfam" id="PF16866">
    <property type="entry name" value="PHD_4"/>
    <property type="match status" value="1"/>
</dbReference>
<reference evidence="13" key="1">
    <citation type="submission" date="2021-02" db="EMBL/GenBank/DDBJ databases">
        <authorList>
            <person name="Nowell W R."/>
        </authorList>
    </citation>
    <scope>NUCLEOTIDE SEQUENCE</scope>
</reference>
<sequence length="790" mass="91501">MHSNAQGRRLRNRVKKNYVDDDNDDFFEEVFERPQRWQIADKLNAPDKYQGKFVEELTANEFNLSYVQRTGFPNPIVIKQHRGLGLRVPTSKFTVHDVRTCVGSQRLIDVVHVDTQQSSQMTMKSWTDYYDQPSEKRTRLLNVISLEFSHTKLERYVESPSIVREIDWVSNAWPQDWQDIQAEYQHNLKQEHMYYPKTRKYALMSVAKCFTDFHIDMGGSSVWYHLLKGKKVFWLIPPTESYLRLYEEWILSRQQNECFFADLCASNDCQMIVLEPDWTFFLPSGWIHAKQQETDGTNPATPIDSSDLKPCQTSRLLLVNNNNNNNNKDIEQQHQHLTRFELDGLQTLCSLLRKLKEKSVPEDLIQPQQLLETMERLLIDHASDDSQLSITGQPIIHYNYNHQYSFDTTNNQNETKTFQGIKRKNSDTNNMQQSSYHHLHPSHQYDALSMQQPTTNVVTLRPSTTVLLSGPLASSDSSNYYSPPPPPPPPQQQHYINNYNQYTPTRSPTQQHYPVDKNSTAKDRHKRVRCKQCEPCCRDDCSECVHCKDMPKFGGVGKMKQCCLTKQCVAPILPSTATCQVCLKKKGSRKLSQLKPEEVLYECERCMEINHLPCFHSAHSDASASEGVFSDDIPETWLCPKCITANTPEPPLYKLRPIVRRTLVTNNKGKNGLIELPYSDPLQQQHHILQQQQQQQLQQQQQQQQQQHHYHMYGANMNTNLNYTDPYEIMESEAKKRRLYASMYTANGNIDTPGIATHPSSTMNNNLVPLDDISQSLNDSDLYIPQMFAV</sequence>
<gene>
    <name evidence="13" type="ORF">SMN809_LOCUS3162</name>
</gene>
<feature type="region of interest" description="Disordered" evidence="9">
    <location>
        <begin position="468"/>
        <end position="521"/>
    </location>
</feature>
<evidence type="ECO:0000256" key="7">
    <source>
        <dbReference type="ARBA" id="ARBA00023163"/>
    </source>
</evidence>
<name>A0A8S2K5E7_9BILA</name>
<evidence type="ECO:0000259" key="12">
    <source>
        <dbReference type="PROSITE" id="PS51184"/>
    </source>
</evidence>
<dbReference type="InterPro" id="IPR013083">
    <property type="entry name" value="Znf_RING/FYVE/PHD"/>
</dbReference>
<dbReference type="Pfam" id="PF02008">
    <property type="entry name" value="zf-CXXC"/>
    <property type="match status" value="1"/>
</dbReference>
<dbReference type="GO" id="GO:0003677">
    <property type="term" value="F:DNA binding"/>
    <property type="evidence" value="ECO:0007669"/>
    <property type="project" value="InterPro"/>
</dbReference>
<feature type="domain" description="JmjC" evidence="12">
    <location>
        <begin position="148"/>
        <end position="320"/>
    </location>
</feature>
<dbReference type="Gene3D" id="3.30.40.10">
    <property type="entry name" value="Zinc/RING finger domain, C3HC4 (zinc finger)"/>
    <property type="match status" value="1"/>
</dbReference>
<dbReference type="InterPro" id="IPR002857">
    <property type="entry name" value="Znf_CXXC"/>
</dbReference>
<dbReference type="PROSITE" id="PS51058">
    <property type="entry name" value="ZF_CXXC"/>
    <property type="match status" value="1"/>
</dbReference>
<dbReference type="PANTHER" id="PTHR23123">
    <property type="entry name" value="PHD/F-BOX CONTAINING PROTEIN"/>
    <property type="match status" value="1"/>
</dbReference>
<evidence type="ECO:0000256" key="2">
    <source>
        <dbReference type="ARBA" id="ARBA00022771"/>
    </source>
</evidence>
<feature type="domain" description="PHD-type" evidence="10">
    <location>
        <begin position="576"/>
        <end position="645"/>
    </location>
</feature>
<protein>
    <submittedName>
        <fullName evidence="13">Uncharacterized protein</fullName>
    </submittedName>
</protein>
<evidence type="ECO:0000256" key="8">
    <source>
        <dbReference type="PROSITE-ProRule" id="PRU00509"/>
    </source>
</evidence>
<evidence type="ECO:0000256" key="3">
    <source>
        <dbReference type="ARBA" id="ARBA00022833"/>
    </source>
</evidence>
<evidence type="ECO:0000256" key="6">
    <source>
        <dbReference type="ARBA" id="ARBA00023015"/>
    </source>
</evidence>
<organism evidence="13 14">
    <name type="scientific">Rotaria magnacalcarata</name>
    <dbReference type="NCBI Taxonomy" id="392030"/>
    <lineage>
        <taxon>Eukaryota</taxon>
        <taxon>Metazoa</taxon>
        <taxon>Spiralia</taxon>
        <taxon>Gnathifera</taxon>
        <taxon>Rotifera</taxon>
        <taxon>Eurotatoria</taxon>
        <taxon>Bdelloidea</taxon>
        <taxon>Philodinida</taxon>
        <taxon>Philodinidae</taxon>
        <taxon>Rotaria</taxon>
    </lineage>
</organism>
<feature type="compositionally biased region" description="Pro residues" evidence="9">
    <location>
        <begin position="482"/>
        <end position="491"/>
    </location>
</feature>
<evidence type="ECO:0000256" key="1">
    <source>
        <dbReference type="ARBA" id="ARBA00022723"/>
    </source>
</evidence>
<dbReference type="PROSITE" id="PS50016">
    <property type="entry name" value="ZF_PHD_2"/>
    <property type="match status" value="1"/>
</dbReference>
<dbReference type="Proteomes" id="UP000676336">
    <property type="component" value="Unassembled WGS sequence"/>
</dbReference>
<dbReference type="InterPro" id="IPR003347">
    <property type="entry name" value="JmjC_dom"/>
</dbReference>
<dbReference type="CDD" id="cd21743">
    <property type="entry name" value="CTD_KDM2A_2B-like"/>
    <property type="match status" value="1"/>
</dbReference>
<dbReference type="PROSITE" id="PS51184">
    <property type="entry name" value="JMJC"/>
    <property type="match status" value="1"/>
</dbReference>
<dbReference type="SMART" id="SM00558">
    <property type="entry name" value="JmjC"/>
    <property type="match status" value="1"/>
</dbReference>
<dbReference type="SMART" id="SM00249">
    <property type="entry name" value="PHD"/>
    <property type="match status" value="1"/>
</dbReference>
<keyword evidence="5" id="KW-0408">Iron</keyword>
<keyword evidence="7" id="KW-0804">Transcription</keyword>
<dbReference type="EMBL" id="CAJOBI010000635">
    <property type="protein sequence ID" value="CAF3836143.1"/>
    <property type="molecule type" value="Genomic_DNA"/>
</dbReference>
<evidence type="ECO:0000256" key="9">
    <source>
        <dbReference type="SAM" id="MobiDB-lite"/>
    </source>
</evidence>
<keyword evidence="1" id="KW-0479">Metal-binding</keyword>
<feature type="compositionally biased region" description="Low complexity" evidence="9">
    <location>
        <begin position="492"/>
        <end position="502"/>
    </location>
</feature>
<keyword evidence="6" id="KW-0805">Transcription regulation</keyword>
<keyword evidence="2 8" id="KW-0863">Zinc-finger</keyword>